<dbReference type="InterPro" id="IPR051908">
    <property type="entry name" value="Ribosomal_N-acetyltransferase"/>
</dbReference>
<accession>A0A369K2R3</accession>
<dbReference type="OrthoDB" id="41238at2759"/>
<dbReference type="GO" id="GO:1990189">
    <property type="term" value="F:protein N-terminal-serine acetyltransferase activity"/>
    <property type="evidence" value="ECO:0007669"/>
    <property type="project" value="TreeGrafter"/>
</dbReference>
<feature type="domain" description="N-acetyltransferase" evidence="1">
    <location>
        <begin position="34"/>
        <end position="189"/>
    </location>
</feature>
<organism evidence="2 3">
    <name type="scientific">Hypsizygus marmoreus</name>
    <name type="common">White beech mushroom</name>
    <name type="synonym">Agaricus marmoreus</name>
    <dbReference type="NCBI Taxonomy" id="39966"/>
    <lineage>
        <taxon>Eukaryota</taxon>
        <taxon>Fungi</taxon>
        <taxon>Dikarya</taxon>
        <taxon>Basidiomycota</taxon>
        <taxon>Agaricomycotina</taxon>
        <taxon>Agaricomycetes</taxon>
        <taxon>Agaricomycetidae</taxon>
        <taxon>Agaricales</taxon>
        <taxon>Tricholomatineae</taxon>
        <taxon>Lyophyllaceae</taxon>
        <taxon>Hypsizygus</taxon>
    </lineage>
</organism>
<keyword evidence="3" id="KW-1185">Reference proteome</keyword>
<dbReference type="EMBL" id="LUEZ02000040">
    <property type="protein sequence ID" value="RDB26143.1"/>
    <property type="molecule type" value="Genomic_DNA"/>
</dbReference>
<dbReference type="SUPFAM" id="SSF55729">
    <property type="entry name" value="Acyl-CoA N-acyltransferases (Nat)"/>
    <property type="match status" value="1"/>
</dbReference>
<dbReference type="InterPro" id="IPR016181">
    <property type="entry name" value="Acyl_CoA_acyltransferase"/>
</dbReference>
<evidence type="ECO:0000313" key="3">
    <source>
        <dbReference type="Proteomes" id="UP000076154"/>
    </source>
</evidence>
<dbReference type="AlphaFoldDB" id="A0A369K2R3"/>
<gene>
    <name evidence="2" type="ORF">Hypma_006572</name>
</gene>
<dbReference type="Gene3D" id="3.40.630.30">
    <property type="match status" value="1"/>
</dbReference>
<evidence type="ECO:0000313" key="2">
    <source>
        <dbReference type="EMBL" id="RDB26143.1"/>
    </source>
</evidence>
<dbReference type="PANTHER" id="PTHR43441:SF5">
    <property type="entry name" value="FAMILY ACETYLTRANSFERASE, PUTATIVE-RELATED"/>
    <property type="match status" value="1"/>
</dbReference>
<proteinExistence type="predicted"/>
<dbReference type="GO" id="GO:0008999">
    <property type="term" value="F:protein-N-terminal-alanine acetyltransferase activity"/>
    <property type="evidence" value="ECO:0007669"/>
    <property type="project" value="TreeGrafter"/>
</dbReference>
<protein>
    <recommendedName>
        <fullName evidence="1">N-acetyltransferase domain-containing protein</fullName>
    </recommendedName>
</protein>
<reference evidence="2" key="1">
    <citation type="submission" date="2018-04" db="EMBL/GenBank/DDBJ databases">
        <title>Whole genome sequencing of Hypsizygus marmoreus.</title>
        <authorList>
            <person name="Choi I.-G."/>
            <person name="Min B."/>
            <person name="Kim J.-G."/>
            <person name="Kim S."/>
            <person name="Oh Y.-L."/>
            <person name="Kong W.-S."/>
            <person name="Park H."/>
            <person name="Jeong J."/>
            <person name="Song E.-S."/>
        </authorList>
    </citation>
    <scope>NUCLEOTIDE SEQUENCE [LARGE SCALE GENOMIC DNA]</scope>
    <source>
        <strain evidence="2">51987-8</strain>
    </source>
</reference>
<dbReference type="PANTHER" id="PTHR43441">
    <property type="entry name" value="RIBOSOMAL-PROTEIN-SERINE ACETYLTRANSFERASE"/>
    <property type="match status" value="1"/>
</dbReference>
<sequence length="246" mass="27511">MAAPPLTSLPSPEHYKHPDVNFNIPLPLTFETRRVRLTPFIPTIHGEAFYSGFQADPDFARYFPMSFPTYATFLDFFETYIRSDPASVLFTIIDKTKTNGDENNNLKDCVAGIIGLLHSSPLNRSLEIGPVIVLPPFQRTFVSSNAIGLLLKYVLNVPSEGGLGFRRVVWTANPDNMASVKAAERMGFKQEGVMRWTWCLPPDKAGKKAGNERGDACGRDSILLSLCWDDWENGGKEQVDKLIERV</sequence>
<comment type="caution">
    <text evidence="2">The sequence shown here is derived from an EMBL/GenBank/DDBJ whole genome shotgun (WGS) entry which is preliminary data.</text>
</comment>
<dbReference type="Proteomes" id="UP000076154">
    <property type="component" value="Unassembled WGS sequence"/>
</dbReference>
<evidence type="ECO:0000259" key="1">
    <source>
        <dbReference type="Pfam" id="PF13302"/>
    </source>
</evidence>
<dbReference type="InParanoid" id="A0A369K2R3"/>
<dbReference type="InterPro" id="IPR000182">
    <property type="entry name" value="GNAT_dom"/>
</dbReference>
<name>A0A369K2R3_HYPMA</name>
<dbReference type="Pfam" id="PF13302">
    <property type="entry name" value="Acetyltransf_3"/>
    <property type="match status" value="1"/>
</dbReference>